<dbReference type="InterPro" id="IPR020471">
    <property type="entry name" value="AKR"/>
</dbReference>
<dbReference type="GO" id="GO:1990002">
    <property type="term" value="F:methylglyoxal reductase (NADPH) (acetol producing) activity"/>
    <property type="evidence" value="ECO:0007669"/>
    <property type="project" value="TreeGrafter"/>
</dbReference>
<dbReference type="PIRSF" id="PIRSF000097">
    <property type="entry name" value="AKR"/>
    <property type="match status" value="1"/>
</dbReference>
<keyword evidence="9" id="KW-1185">Reference proteome</keyword>
<dbReference type="Gene3D" id="3.20.20.100">
    <property type="entry name" value="NADP-dependent oxidoreductase domain"/>
    <property type="match status" value="1"/>
</dbReference>
<evidence type="ECO:0000256" key="1">
    <source>
        <dbReference type="ARBA" id="ARBA00007905"/>
    </source>
</evidence>
<evidence type="ECO:0000256" key="4">
    <source>
        <dbReference type="PIRSR" id="PIRSR000097-1"/>
    </source>
</evidence>
<evidence type="ECO:0000259" key="7">
    <source>
        <dbReference type="Pfam" id="PF00248"/>
    </source>
</evidence>
<dbReference type="InterPro" id="IPR036812">
    <property type="entry name" value="NAD(P)_OxRdtase_dom_sf"/>
</dbReference>
<dbReference type="InterPro" id="IPR018170">
    <property type="entry name" value="Aldo/ket_reductase_CS"/>
</dbReference>
<dbReference type="AlphaFoldDB" id="Q0G6B3"/>
<comment type="similarity">
    <text evidence="1">Belongs to the aldo/keto reductase family.</text>
</comment>
<dbReference type="Proteomes" id="UP000004310">
    <property type="component" value="Unassembled WGS sequence"/>
</dbReference>
<evidence type="ECO:0000256" key="6">
    <source>
        <dbReference type="PIRSR" id="PIRSR000097-3"/>
    </source>
</evidence>
<evidence type="ECO:0000256" key="2">
    <source>
        <dbReference type="ARBA" id="ARBA00022857"/>
    </source>
</evidence>
<evidence type="ECO:0000256" key="3">
    <source>
        <dbReference type="ARBA" id="ARBA00023002"/>
    </source>
</evidence>
<protein>
    <submittedName>
        <fullName evidence="8">Putative aldose reductase</fullName>
    </submittedName>
</protein>
<name>Q0G6B3_9HYPH</name>
<dbReference type="PROSITE" id="PS00063">
    <property type="entry name" value="ALDOKETO_REDUCTASE_3"/>
    <property type="match status" value="1"/>
</dbReference>
<dbReference type="eggNOG" id="COG0656">
    <property type="taxonomic scope" value="Bacteria"/>
</dbReference>
<reference evidence="8 9" key="1">
    <citation type="journal article" date="2010" name="J. Bacteriol.">
        <title>Genome sequence of Fulvimarina pelagi HTCC2506T, a Mn(II)-oxidizing alphaproteobacterium possessing an aerobic anoxygenic photosynthetic gene cluster and Xanthorhodopsin.</title>
        <authorList>
            <person name="Kang I."/>
            <person name="Oh H.M."/>
            <person name="Lim S.I."/>
            <person name="Ferriera S."/>
            <person name="Giovannoni S.J."/>
            <person name="Cho J.C."/>
        </authorList>
    </citation>
    <scope>NUCLEOTIDE SEQUENCE [LARGE SCALE GENOMIC DNA]</scope>
    <source>
        <strain evidence="8 9">HTCC2506</strain>
    </source>
</reference>
<sequence length="276" mass="30061">MKKIEAHGASIPALGLGTYTLKGQTCTDIVAKAIEVGYRHIDDAKMYDNEREVGEGIRQSGVARNDLFVTTKVWWTDISREKLLDSARRSIDDLGIGAVDLMLIHWPNPDIALEESIDALNETISEGLTKFIGVANFPSALFREAASMSNAPLVCNQVEYHPHLSQRSVHEACRANDAAIIAYSPIGKGGDLLKAEPILRAAEAHGKSPAQIVLAWHMSQDGVGAIPRTSNPNRLSENIDVFDIALTPEETEAISALQSPDGRLIDPSFAPVWDRD</sequence>
<keyword evidence="3" id="KW-0560">Oxidoreductase</keyword>
<dbReference type="Pfam" id="PF00248">
    <property type="entry name" value="Aldo_ket_red"/>
    <property type="match status" value="1"/>
</dbReference>
<dbReference type="PANTHER" id="PTHR43827">
    <property type="entry name" value="2,5-DIKETO-D-GLUCONIC ACID REDUCTASE"/>
    <property type="match status" value="1"/>
</dbReference>
<dbReference type="SUPFAM" id="SSF51430">
    <property type="entry name" value="NAD(P)-linked oxidoreductase"/>
    <property type="match status" value="1"/>
</dbReference>
<dbReference type="PANTHER" id="PTHR43827:SF3">
    <property type="entry name" value="NADP-DEPENDENT OXIDOREDUCTASE DOMAIN-CONTAINING PROTEIN"/>
    <property type="match status" value="1"/>
</dbReference>
<dbReference type="PRINTS" id="PR00069">
    <property type="entry name" value="ALDKETRDTASE"/>
</dbReference>
<dbReference type="RefSeq" id="WP_007066775.1">
    <property type="nucleotide sequence ID" value="NZ_DS022272.1"/>
</dbReference>
<feature type="binding site" evidence="5">
    <location>
        <position position="105"/>
    </location>
    <ligand>
        <name>substrate</name>
    </ligand>
</feature>
<proteinExistence type="inferred from homology"/>
<dbReference type="GO" id="GO:0051596">
    <property type="term" value="P:methylglyoxal catabolic process"/>
    <property type="evidence" value="ECO:0007669"/>
    <property type="project" value="TreeGrafter"/>
</dbReference>
<comment type="caution">
    <text evidence="8">The sequence shown here is derived from an EMBL/GenBank/DDBJ whole genome shotgun (WGS) entry which is preliminary data.</text>
</comment>
<evidence type="ECO:0000313" key="9">
    <source>
        <dbReference type="Proteomes" id="UP000004310"/>
    </source>
</evidence>
<dbReference type="STRING" id="217511.GCA_001463845_00404"/>
<feature type="active site" description="Proton donor" evidence="4">
    <location>
        <position position="47"/>
    </location>
</feature>
<dbReference type="HOGENOM" id="CLU_023205_0_1_5"/>
<dbReference type="InterPro" id="IPR023210">
    <property type="entry name" value="NADP_OxRdtase_dom"/>
</dbReference>
<feature type="domain" description="NADP-dependent oxidoreductase" evidence="7">
    <location>
        <begin position="14"/>
        <end position="257"/>
    </location>
</feature>
<gene>
    <name evidence="8" type="ORF">FP2506_08166</name>
</gene>
<keyword evidence="2" id="KW-0521">NADP</keyword>
<dbReference type="EMBL" id="AATP01000001">
    <property type="protein sequence ID" value="EAU42801.1"/>
    <property type="molecule type" value="Genomic_DNA"/>
</dbReference>
<organism evidence="8 9">
    <name type="scientific">Fulvimarina pelagi HTCC2506</name>
    <dbReference type="NCBI Taxonomy" id="314231"/>
    <lineage>
        <taxon>Bacteria</taxon>
        <taxon>Pseudomonadati</taxon>
        <taxon>Pseudomonadota</taxon>
        <taxon>Alphaproteobacteria</taxon>
        <taxon>Hyphomicrobiales</taxon>
        <taxon>Aurantimonadaceae</taxon>
        <taxon>Fulvimarina</taxon>
    </lineage>
</organism>
<evidence type="ECO:0000313" key="8">
    <source>
        <dbReference type="EMBL" id="EAU42801.1"/>
    </source>
</evidence>
<evidence type="ECO:0000256" key="5">
    <source>
        <dbReference type="PIRSR" id="PIRSR000097-2"/>
    </source>
</evidence>
<feature type="site" description="Lowers pKa of active site Tyr" evidence="6">
    <location>
        <position position="72"/>
    </location>
</feature>
<accession>Q0G6B3</accession>